<name>A0A5B0NT40_PUCGR</name>
<sequence length="53" mass="5936">MRSDTRLAKENRSMGIQDQTNTTRLDQSSGSVLGDQPARWTCEHSSVGRTLEQ</sequence>
<evidence type="ECO:0000313" key="2">
    <source>
        <dbReference type="EMBL" id="KAA1092381.1"/>
    </source>
</evidence>
<evidence type="ECO:0000313" key="3">
    <source>
        <dbReference type="Proteomes" id="UP000325313"/>
    </source>
</evidence>
<feature type="compositionally biased region" description="Polar residues" evidence="1">
    <location>
        <begin position="43"/>
        <end position="53"/>
    </location>
</feature>
<proteinExistence type="predicted"/>
<feature type="region of interest" description="Disordered" evidence="1">
    <location>
        <begin position="1"/>
        <end position="53"/>
    </location>
</feature>
<dbReference type="EMBL" id="VDEP01000376">
    <property type="protein sequence ID" value="KAA1092381.1"/>
    <property type="molecule type" value="Genomic_DNA"/>
</dbReference>
<organism evidence="2 3">
    <name type="scientific">Puccinia graminis f. sp. tritici</name>
    <dbReference type="NCBI Taxonomy" id="56615"/>
    <lineage>
        <taxon>Eukaryota</taxon>
        <taxon>Fungi</taxon>
        <taxon>Dikarya</taxon>
        <taxon>Basidiomycota</taxon>
        <taxon>Pucciniomycotina</taxon>
        <taxon>Pucciniomycetes</taxon>
        <taxon>Pucciniales</taxon>
        <taxon>Pucciniaceae</taxon>
        <taxon>Puccinia</taxon>
    </lineage>
</organism>
<feature type="compositionally biased region" description="Polar residues" evidence="1">
    <location>
        <begin position="14"/>
        <end position="31"/>
    </location>
</feature>
<dbReference type="AlphaFoldDB" id="A0A5B0NT40"/>
<dbReference type="Proteomes" id="UP000325313">
    <property type="component" value="Unassembled WGS sequence"/>
</dbReference>
<reference evidence="2 3" key="1">
    <citation type="submission" date="2019-05" db="EMBL/GenBank/DDBJ databases">
        <title>Emergence of the Ug99 lineage of the wheat stem rust pathogen through somatic hybridization.</title>
        <authorList>
            <person name="Li F."/>
            <person name="Upadhyaya N.M."/>
            <person name="Sperschneider J."/>
            <person name="Matny O."/>
            <person name="Nguyen-Phuc H."/>
            <person name="Mago R."/>
            <person name="Raley C."/>
            <person name="Miller M.E."/>
            <person name="Silverstein K.A.T."/>
            <person name="Henningsen E."/>
            <person name="Hirsch C.D."/>
            <person name="Visser B."/>
            <person name="Pretorius Z.A."/>
            <person name="Steffenson B.J."/>
            <person name="Schwessinger B."/>
            <person name="Dodds P.N."/>
            <person name="Figueroa M."/>
        </authorList>
    </citation>
    <scope>NUCLEOTIDE SEQUENCE [LARGE SCALE GENOMIC DNA]</scope>
    <source>
        <strain evidence="2 3">Ug99</strain>
    </source>
</reference>
<comment type="caution">
    <text evidence="2">The sequence shown here is derived from an EMBL/GenBank/DDBJ whole genome shotgun (WGS) entry which is preliminary data.</text>
</comment>
<gene>
    <name evidence="2" type="ORF">PGTUg99_024568</name>
</gene>
<protein>
    <submittedName>
        <fullName evidence="2">Uncharacterized protein</fullName>
    </submittedName>
</protein>
<feature type="compositionally biased region" description="Basic and acidic residues" evidence="1">
    <location>
        <begin position="1"/>
        <end position="12"/>
    </location>
</feature>
<evidence type="ECO:0000256" key="1">
    <source>
        <dbReference type="SAM" id="MobiDB-lite"/>
    </source>
</evidence>
<accession>A0A5B0NT40</accession>